<evidence type="ECO:0000259" key="1">
    <source>
        <dbReference type="Pfam" id="PF08450"/>
    </source>
</evidence>
<organism evidence="2 3">
    <name type="scientific">Rhizorhapis suberifaciens</name>
    <name type="common">corky root of lettuce</name>
    <dbReference type="NCBI Taxonomy" id="13656"/>
    <lineage>
        <taxon>Bacteria</taxon>
        <taxon>Pseudomonadati</taxon>
        <taxon>Pseudomonadota</taxon>
        <taxon>Alphaproteobacteria</taxon>
        <taxon>Sphingomonadales</taxon>
        <taxon>Sphingomonadaceae</taxon>
        <taxon>Rhizorhapis</taxon>
    </lineage>
</organism>
<accession>A0A840HSZ6</accession>
<dbReference type="Pfam" id="PF08450">
    <property type="entry name" value="SGL"/>
    <property type="match status" value="1"/>
</dbReference>
<dbReference type="SUPFAM" id="SSF63829">
    <property type="entry name" value="Calcium-dependent phosphotriesterase"/>
    <property type="match status" value="1"/>
</dbReference>
<dbReference type="InterPro" id="IPR013658">
    <property type="entry name" value="SGL"/>
</dbReference>
<evidence type="ECO:0000313" key="3">
    <source>
        <dbReference type="Proteomes" id="UP000575068"/>
    </source>
</evidence>
<proteinExistence type="predicted"/>
<dbReference type="AlphaFoldDB" id="A0A840HSZ6"/>
<dbReference type="RefSeq" id="WP_184474650.1">
    <property type="nucleotide sequence ID" value="NZ_JACHOV010000003.1"/>
</dbReference>
<sequence>MNKVQALIGGLFVGLLGLAWPGIAANSTEDSCPPSGDLEFLCGIQSPEDLAALPGGRWIIASGMRLGAGLYLVDGTTKQWERWIAPAGAKAREPFDQCKVQPAADDLAIHGIALHQREGGHATLYAVNHGGTNPGVGERIEVFDVDTARGKPTLTWAGCLPWSDQLVANAVVAASDGTVYATVMNHSGYTIRDWWTGVPKRTGAVYKWTPGSPAFERMAGTDLVGNNGIEVSADGKTIYVNSKSAMTIGDGAITSFTTTNPARKLRSVEIKGGLPDNIHWVDGRLIAAGARTDACAAAANGMPCTKGYHVEAVDSETLAVTFLHKAPADPQFSGVSFALPVGKTLWVGSFSANKLGYRPMP</sequence>
<comment type="caution">
    <text evidence="2">The sequence shown here is derived from an EMBL/GenBank/DDBJ whole genome shotgun (WGS) entry which is preliminary data.</text>
</comment>
<feature type="domain" description="SMP-30/Gluconolactonase/LRE-like region" evidence="1">
    <location>
        <begin position="138"/>
        <end position="248"/>
    </location>
</feature>
<reference evidence="2 3" key="1">
    <citation type="submission" date="2020-08" db="EMBL/GenBank/DDBJ databases">
        <title>Genomic Encyclopedia of Type Strains, Phase IV (KMG-IV): sequencing the most valuable type-strain genomes for metagenomic binning, comparative biology and taxonomic classification.</title>
        <authorList>
            <person name="Goeker M."/>
        </authorList>
    </citation>
    <scope>NUCLEOTIDE SEQUENCE [LARGE SCALE GENOMIC DNA]</scope>
    <source>
        <strain evidence="2 3">DSM 7465</strain>
    </source>
</reference>
<protein>
    <submittedName>
        <fullName evidence="2">Sugar lactone lactonase YvrE</fullName>
    </submittedName>
</protein>
<keyword evidence="3" id="KW-1185">Reference proteome</keyword>
<name>A0A840HSZ6_9SPHN</name>
<dbReference type="InterPro" id="IPR011042">
    <property type="entry name" value="6-blade_b-propeller_TolB-like"/>
</dbReference>
<gene>
    <name evidence="2" type="ORF">HNQ99_001124</name>
</gene>
<dbReference type="Gene3D" id="2.120.10.30">
    <property type="entry name" value="TolB, C-terminal domain"/>
    <property type="match status" value="1"/>
</dbReference>
<dbReference type="EMBL" id="JACHOV010000003">
    <property type="protein sequence ID" value="MBB4640831.1"/>
    <property type="molecule type" value="Genomic_DNA"/>
</dbReference>
<evidence type="ECO:0000313" key="2">
    <source>
        <dbReference type="EMBL" id="MBB4640831.1"/>
    </source>
</evidence>
<dbReference type="Proteomes" id="UP000575068">
    <property type="component" value="Unassembled WGS sequence"/>
</dbReference>